<reference evidence="1" key="3">
    <citation type="submission" date="2020-12" db="UniProtKB">
        <authorList>
            <consortium name="EnsemblPlants"/>
        </authorList>
    </citation>
    <scope>IDENTIFICATION</scope>
</reference>
<dbReference type="EMBL" id="ABEU02000027">
    <property type="status" value="NOT_ANNOTATED_CDS"/>
    <property type="molecule type" value="Genomic_DNA"/>
</dbReference>
<reference evidence="1 2" key="2">
    <citation type="journal article" date="2018" name="Plant J.">
        <title>The Physcomitrella patens chromosome-scale assembly reveals moss genome structure and evolution.</title>
        <authorList>
            <person name="Lang D."/>
            <person name="Ullrich K.K."/>
            <person name="Murat F."/>
            <person name="Fuchs J."/>
            <person name="Jenkins J."/>
            <person name="Haas F.B."/>
            <person name="Piednoel M."/>
            <person name="Gundlach H."/>
            <person name="Van Bel M."/>
            <person name="Meyberg R."/>
            <person name="Vives C."/>
            <person name="Morata J."/>
            <person name="Symeonidi A."/>
            <person name="Hiss M."/>
            <person name="Muchero W."/>
            <person name="Kamisugi Y."/>
            <person name="Saleh O."/>
            <person name="Blanc G."/>
            <person name="Decker E.L."/>
            <person name="van Gessel N."/>
            <person name="Grimwood J."/>
            <person name="Hayes R.D."/>
            <person name="Graham S.W."/>
            <person name="Gunter L.E."/>
            <person name="McDaniel S.F."/>
            <person name="Hoernstein S.N.W."/>
            <person name="Larsson A."/>
            <person name="Li F.W."/>
            <person name="Perroud P.F."/>
            <person name="Phillips J."/>
            <person name="Ranjan P."/>
            <person name="Rokshar D.S."/>
            <person name="Rothfels C.J."/>
            <person name="Schneider L."/>
            <person name="Shu S."/>
            <person name="Stevenson D.W."/>
            <person name="Thummler F."/>
            <person name="Tillich M."/>
            <person name="Villarreal Aguilar J.C."/>
            <person name="Widiez T."/>
            <person name="Wong G.K."/>
            <person name="Wymore A."/>
            <person name="Zhang Y."/>
            <person name="Zimmer A.D."/>
            <person name="Quatrano R.S."/>
            <person name="Mayer K.F.X."/>
            <person name="Goodstein D."/>
            <person name="Casacuberta J.M."/>
            <person name="Vandepoele K."/>
            <person name="Reski R."/>
            <person name="Cuming A.C."/>
            <person name="Tuskan G.A."/>
            <person name="Maumus F."/>
            <person name="Salse J."/>
            <person name="Schmutz J."/>
            <person name="Rensing S.A."/>
        </authorList>
    </citation>
    <scope>NUCLEOTIDE SEQUENCE [LARGE SCALE GENOMIC DNA]</scope>
    <source>
        <strain evidence="1 2">cv. Gransden 2004</strain>
    </source>
</reference>
<dbReference type="EnsemblPlants" id="Pp3c27_6840V3.3">
    <property type="protein sequence ID" value="PAC:32952061.CDS.1"/>
    <property type="gene ID" value="Pp3c27_6840"/>
</dbReference>
<evidence type="ECO:0000313" key="1">
    <source>
        <dbReference type="EnsemblPlants" id="PAC:32952061.CDS.1"/>
    </source>
</evidence>
<dbReference type="Gramene" id="Pp3c27_6840V3.3">
    <property type="protein sequence ID" value="PAC:32952061.CDS.1"/>
    <property type="gene ID" value="Pp3c27_6840"/>
</dbReference>
<organism evidence="1 2">
    <name type="scientific">Physcomitrium patens</name>
    <name type="common">Spreading-leaved earth moss</name>
    <name type="synonym">Physcomitrella patens</name>
    <dbReference type="NCBI Taxonomy" id="3218"/>
    <lineage>
        <taxon>Eukaryota</taxon>
        <taxon>Viridiplantae</taxon>
        <taxon>Streptophyta</taxon>
        <taxon>Embryophyta</taxon>
        <taxon>Bryophyta</taxon>
        <taxon>Bryophytina</taxon>
        <taxon>Bryopsida</taxon>
        <taxon>Funariidae</taxon>
        <taxon>Funariales</taxon>
        <taxon>Funariaceae</taxon>
        <taxon>Physcomitrium</taxon>
    </lineage>
</organism>
<reference evidence="1 2" key="1">
    <citation type="journal article" date="2008" name="Science">
        <title>The Physcomitrella genome reveals evolutionary insights into the conquest of land by plants.</title>
        <authorList>
            <person name="Rensing S."/>
            <person name="Lang D."/>
            <person name="Zimmer A."/>
            <person name="Terry A."/>
            <person name="Salamov A."/>
            <person name="Shapiro H."/>
            <person name="Nishiyama T."/>
            <person name="Perroud P.-F."/>
            <person name="Lindquist E."/>
            <person name="Kamisugi Y."/>
            <person name="Tanahashi T."/>
            <person name="Sakakibara K."/>
            <person name="Fujita T."/>
            <person name="Oishi K."/>
            <person name="Shin-I T."/>
            <person name="Kuroki Y."/>
            <person name="Toyoda A."/>
            <person name="Suzuki Y."/>
            <person name="Hashimoto A."/>
            <person name="Yamaguchi K."/>
            <person name="Sugano A."/>
            <person name="Kohara Y."/>
            <person name="Fujiyama A."/>
            <person name="Anterola A."/>
            <person name="Aoki S."/>
            <person name="Ashton N."/>
            <person name="Barbazuk W.B."/>
            <person name="Barker E."/>
            <person name="Bennetzen J."/>
            <person name="Bezanilla M."/>
            <person name="Blankenship R."/>
            <person name="Cho S.H."/>
            <person name="Dutcher S."/>
            <person name="Estelle M."/>
            <person name="Fawcett J.A."/>
            <person name="Gundlach H."/>
            <person name="Hanada K."/>
            <person name="Heyl A."/>
            <person name="Hicks K.A."/>
            <person name="Hugh J."/>
            <person name="Lohr M."/>
            <person name="Mayer K."/>
            <person name="Melkozernov A."/>
            <person name="Murata T."/>
            <person name="Nelson D."/>
            <person name="Pils B."/>
            <person name="Prigge M."/>
            <person name="Reiss B."/>
            <person name="Renner T."/>
            <person name="Rombauts S."/>
            <person name="Rushton P."/>
            <person name="Sanderfoot A."/>
            <person name="Schween G."/>
            <person name="Shiu S.-H."/>
            <person name="Stueber K."/>
            <person name="Theodoulou F.L."/>
            <person name="Tu H."/>
            <person name="Van de Peer Y."/>
            <person name="Verrier P.J."/>
            <person name="Waters E."/>
            <person name="Wood A."/>
            <person name="Yang L."/>
            <person name="Cove D."/>
            <person name="Cuming A."/>
            <person name="Hasebe M."/>
            <person name="Lucas S."/>
            <person name="Mishler D.B."/>
            <person name="Reski R."/>
            <person name="Grigoriev I."/>
            <person name="Quatrano R.S."/>
            <person name="Boore J.L."/>
        </authorList>
    </citation>
    <scope>NUCLEOTIDE SEQUENCE [LARGE SCALE GENOMIC DNA]</scope>
    <source>
        <strain evidence="1 2">cv. Gransden 2004</strain>
    </source>
</reference>
<sequence length="67" mass="7421">MFLLPSLISVSFPPTWLESPSVVVGPTDCFNTLGTVCRVCKSSKPTSVARHPLGDALRFRQRQDLLF</sequence>
<accession>A0A7I3ZJJ6</accession>
<protein>
    <submittedName>
        <fullName evidence="1">Uncharacterized protein</fullName>
    </submittedName>
</protein>
<keyword evidence="2" id="KW-1185">Reference proteome</keyword>
<dbReference type="Proteomes" id="UP000006727">
    <property type="component" value="Chromosome 27"/>
</dbReference>
<proteinExistence type="predicted"/>
<evidence type="ECO:0000313" key="2">
    <source>
        <dbReference type="Proteomes" id="UP000006727"/>
    </source>
</evidence>
<name>A0A7I3ZJJ6_PHYPA</name>
<dbReference type="AlphaFoldDB" id="A0A7I3ZJJ6"/>